<feature type="transmembrane region" description="Helical" evidence="2">
    <location>
        <begin position="119"/>
        <end position="137"/>
    </location>
</feature>
<protein>
    <submittedName>
        <fullName evidence="4">NPCBM/NEW2 domain-containing protein</fullName>
    </submittedName>
</protein>
<evidence type="ECO:0000313" key="5">
    <source>
        <dbReference type="Proteomes" id="UP000199288"/>
    </source>
</evidence>
<dbReference type="Proteomes" id="UP000199288">
    <property type="component" value="Unassembled WGS sequence"/>
</dbReference>
<keyword evidence="2" id="KW-0812">Transmembrane</keyword>
<name>A0A1H4BNA1_9ACTO</name>
<keyword evidence="5" id="KW-1185">Reference proteome</keyword>
<dbReference type="SUPFAM" id="SSF49785">
    <property type="entry name" value="Galactose-binding domain-like"/>
    <property type="match status" value="1"/>
</dbReference>
<dbReference type="EMBL" id="FNQV01000010">
    <property type="protein sequence ID" value="SEA49609.1"/>
    <property type="molecule type" value="Genomic_DNA"/>
</dbReference>
<dbReference type="InterPro" id="IPR008979">
    <property type="entry name" value="Galactose-bd-like_sf"/>
</dbReference>
<dbReference type="AlphaFoldDB" id="A0A1H4BNA1"/>
<dbReference type="InterPro" id="IPR038637">
    <property type="entry name" value="NPCBM_sf"/>
</dbReference>
<gene>
    <name evidence="4" type="ORF">SAMN02910418_01722</name>
</gene>
<reference evidence="5" key="1">
    <citation type="submission" date="2016-10" db="EMBL/GenBank/DDBJ databases">
        <authorList>
            <person name="Varghese N."/>
            <person name="Submissions S."/>
        </authorList>
    </citation>
    <scope>NUCLEOTIDE SEQUENCE [LARGE SCALE GENOMIC DNA]</scope>
    <source>
        <strain evidence="5">KPR-1</strain>
    </source>
</reference>
<evidence type="ECO:0000256" key="1">
    <source>
        <dbReference type="SAM" id="MobiDB-lite"/>
    </source>
</evidence>
<dbReference type="InterPro" id="IPR013222">
    <property type="entry name" value="Glyco_hyd_98_carb-bd"/>
</dbReference>
<dbReference type="Pfam" id="PF08305">
    <property type="entry name" value="NPCBM"/>
    <property type="match status" value="1"/>
</dbReference>
<keyword evidence="2" id="KW-0472">Membrane</keyword>
<feature type="domain" description="Glycosyl hydrolase family 98 putative carbohydrate-binding module" evidence="3">
    <location>
        <begin position="42"/>
        <end position="81"/>
    </location>
</feature>
<keyword evidence="2" id="KW-1133">Transmembrane helix</keyword>
<accession>A0A1H4BNA1</accession>
<proteinExistence type="predicted"/>
<sequence>MSCRADPMTISGQLSCPRPGNYLAVSGQSAVAAVTGNRRQPRRHSIEIDVDVTGVDVLTLLVGDGGNGVGNDHANWGDARVECTVATPTEEPTEQPTDEPTAPPTKPGKSGLPITGGQLTGLALLAALLVGGGVLIIRRNSHA</sequence>
<evidence type="ECO:0000313" key="4">
    <source>
        <dbReference type="EMBL" id="SEA49609.1"/>
    </source>
</evidence>
<evidence type="ECO:0000256" key="2">
    <source>
        <dbReference type="SAM" id="Phobius"/>
    </source>
</evidence>
<evidence type="ECO:0000259" key="3">
    <source>
        <dbReference type="Pfam" id="PF08305"/>
    </source>
</evidence>
<dbReference type="Gene3D" id="2.60.120.1060">
    <property type="entry name" value="NPCBM/NEW2 domain"/>
    <property type="match status" value="1"/>
</dbReference>
<feature type="region of interest" description="Disordered" evidence="1">
    <location>
        <begin position="87"/>
        <end position="114"/>
    </location>
</feature>
<organism evidence="4 5">
    <name type="scientific">Bowdeniella nasicola</name>
    <dbReference type="NCBI Taxonomy" id="208480"/>
    <lineage>
        <taxon>Bacteria</taxon>
        <taxon>Bacillati</taxon>
        <taxon>Actinomycetota</taxon>
        <taxon>Actinomycetes</taxon>
        <taxon>Actinomycetales</taxon>
        <taxon>Actinomycetaceae</taxon>
        <taxon>Bowdeniella</taxon>
    </lineage>
</organism>